<name>A0A0W1ATQ0_9BACL</name>
<dbReference type="SUPFAM" id="SSF74650">
    <property type="entry name" value="Galactose mutarotase-like"/>
    <property type="match status" value="1"/>
</dbReference>
<feature type="domain" description="Glycoside hydrolase family 38 N-terminal" evidence="1">
    <location>
        <begin position="67"/>
        <end position="337"/>
    </location>
</feature>
<evidence type="ECO:0000259" key="1">
    <source>
        <dbReference type="Pfam" id="PF01074"/>
    </source>
</evidence>
<dbReference type="GO" id="GO:0004559">
    <property type="term" value="F:alpha-mannosidase activity"/>
    <property type="evidence" value="ECO:0007669"/>
    <property type="project" value="InterPro"/>
</dbReference>
<feature type="domain" description="Glycosyl hydrolases family 38 C-terminal" evidence="2">
    <location>
        <begin position="851"/>
        <end position="909"/>
    </location>
</feature>
<evidence type="ECO:0000313" key="3">
    <source>
        <dbReference type="EMBL" id="KTD84715.1"/>
    </source>
</evidence>
<dbReference type="InterPro" id="IPR041147">
    <property type="entry name" value="GH38_C"/>
</dbReference>
<dbReference type="Gene3D" id="3.20.110.10">
    <property type="entry name" value="Glycoside hydrolase 38, N terminal domain"/>
    <property type="match status" value="1"/>
</dbReference>
<dbReference type="InterPro" id="IPR000602">
    <property type="entry name" value="Glyco_hydro_38_N"/>
</dbReference>
<dbReference type="Pfam" id="PF01074">
    <property type="entry name" value="Glyco_hydro_38N"/>
    <property type="match status" value="1"/>
</dbReference>
<protein>
    <submittedName>
        <fullName evidence="3">Uncharacterized protein</fullName>
    </submittedName>
</protein>
<dbReference type="PANTHER" id="PTHR46017">
    <property type="entry name" value="ALPHA-MANNOSIDASE 2C1"/>
    <property type="match status" value="1"/>
</dbReference>
<dbReference type="RefSeq" id="WP_060625422.1">
    <property type="nucleotide sequence ID" value="NZ_LCZJ02000033.1"/>
</dbReference>
<evidence type="ECO:0000259" key="2">
    <source>
        <dbReference type="Pfam" id="PF17677"/>
    </source>
</evidence>
<comment type="caution">
    <text evidence="3">The sequence shown here is derived from an EMBL/GenBank/DDBJ whole genome shotgun (WGS) entry which is preliminary data.</text>
</comment>
<dbReference type="EMBL" id="LCZJ02000033">
    <property type="protein sequence ID" value="KTD84715.1"/>
    <property type="molecule type" value="Genomic_DNA"/>
</dbReference>
<dbReference type="Pfam" id="PF17677">
    <property type="entry name" value="Glyco_hydro38C2"/>
    <property type="match status" value="1"/>
</dbReference>
<dbReference type="PANTHER" id="PTHR46017:SF1">
    <property type="entry name" value="ALPHA-MANNOSIDASE 2C1"/>
    <property type="match status" value="1"/>
</dbReference>
<dbReference type="SUPFAM" id="SSF88713">
    <property type="entry name" value="Glycoside hydrolase/deacetylase"/>
    <property type="match status" value="1"/>
</dbReference>
<dbReference type="OrthoDB" id="237949at2"/>
<keyword evidence="4" id="KW-1185">Reference proteome</keyword>
<dbReference type="GO" id="GO:0009313">
    <property type="term" value="P:oligosaccharide catabolic process"/>
    <property type="evidence" value="ECO:0007669"/>
    <property type="project" value="TreeGrafter"/>
</dbReference>
<evidence type="ECO:0000313" key="4">
    <source>
        <dbReference type="Proteomes" id="UP000054709"/>
    </source>
</evidence>
<reference evidence="3 4" key="1">
    <citation type="journal article" date="2015" name="Int. Biodeterior. Biodegradation">
        <title>Physiological and genetic screening methods for the isolation of methyl tert-butyl ether-degrading bacteria for bioremediation purposes.</title>
        <authorList>
            <person name="Guisado I.M."/>
            <person name="Purswani J."/>
            <person name="Gonzalez Lopez J."/>
            <person name="Pozo C."/>
        </authorList>
    </citation>
    <scope>NUCLEOTIDE SEQUENCE [LARGE SCALE GENOMIC DNA]</scope>
    <source>
        <strain evidence="3 4">SH7</strain>
    </source>
</reference>
<dbReference type="InterPro" id="IPR011013">
    <property type="entry name" value="Gal_mutarotase_sf_dom"/>
</dbReference>
<organism evidence="3 4">
    <name type="scientific">Paenibacillus etheri</name>
    <dbReference type="NCBI Taxonomy" id="1306852"/>
    <lineage>
        <taxon>Bacteria</taxon>
        <taxon>Bacillati</taxon>
        <taxon>Bacillota</taxon>
        <taxon>Bacilli</taxon>
        <taxon>Bacillales</taxon>
        <taxon>Paenibacillaceae</taxon>
        <taxon>Paenibacillus</taxon>
    </lineage>
</organism>
<dbReference type="GO" id="GO:0006013">
    <property type="term" value="P:mannose metabolic process"/>
    <property type="evidence" value="ECO:0007669"/>
    <property type="project" value="InterPro"/>
</dbReference>
<dbReference type="InterPro" id="IPR011330">
    <property type="entry name" value="Glyco_hydro/deAcase_b/a-brl"/>
</dbReference>
<dbReference type="InterPro" id="IPR027291">
    <property type="entry name" value="Glyco_hydro_38_N_sf"/>
</dbReference>
<dbReference type="GO" id="GO:0030246">
    <property type="term" value="F:carbohydrate binding"/>
    <property type="evidence" value="ECO:0007669"/>
    <property type="project" value="InterPro"/>
</dbReference>
<dbReference type="CDD" id="cd10791">
    <property type="entry name" value="GH38N_AMII_like_1"/>
    <property type="match status" value="1"/>
</dbReference>
<accession>A0A0W1ATQ0</accession>
<proteinExistence type="predicted"/>
<dbReference type="Proteomes" id="UP000054709">
    <property type="component" value="Unassembled WGS sequence"/>
</dbReference>
<gene>
    <name evidence="3" type="ORF">UQ64_24020</name>
</gene>
<dbReference type="AlphaFoldDB" id="A0A0W1ATQ0"/>
<sequence length="923" mass="105139">MNFGLSAVKSPKAMIYFSKAANKRLQSDIQVEVSLLEPITLSSKKSKLTVRVALSEREIAMSKIKEILVYHHSHLDVGYTHTQPVLWELQKTYIDQALDLCEQTKNNLEDERFYWTCEATAPVMKWLETASEERVKQFRFFLDNGQVCIAALNMHTTALCNAESLARQLYPVKELREKINAPIRTAISHDVNGQPWQLAQAMLDAGVELYTTGINIHFGGLPLQRPRAFRWVAPDGRELLTFNGEHYSMFNAFCSLDAESTQLMKEGLDKYISRIEREGYPYDFIYLSATNTPMYDNTPPDQRLMAMIRKWNSEGHQQRIRLVTPDILLEKLKQQPAETIQIYRGDWTDFWNFGAASSAEETRLNRRTKVSLKSAEFLSAFNPNGQSGNGHLYDQAWDQALMYDEHTWGANESITKPDSLFTKTQWMHKAHFAYQANSLASYVLNQQLEQLAENPLQSGPLGSLLLVNPTHIEQTCDIHIPREYMLEGRNVSAFRFIGSQNNYDVDWMTESYGTVTMPPFSYKKLPLKKAASESTEDLVHMTDQGIETPYYRMSYDQATGRIKELLDKSTGWSMIDPNSEWTLFQFVYETPNPLFNKQHRATLNDRNIEDCNNSISNWNHNWKASRTGAEKLVSCSIDKHSAGATLKLIWTAPGVKRLEQKMTFFAHRADIELYATIEKLDVREPESIYFAFPLQLERDWNAVFDSAGAFVSLDADQLPTVSKDWVTVDQTVSVFDGKHGVTLACPDAPLVQIGGFNFGKEQKTIPRDENPLLLAWPMNNYWDTNFRASQPGRLEFKYVLSTFAKFNPEEALKKAVEASHPVQLFPSIYSEGEQTGQFLKFTGDGIVPAYIKPAADGNGMILRLQNLQDQSTSAEIEFPGYSILQAYTTTIVEENIDALTVESGKLQVNLIGKQWLNLRIVKD</sequence>